<dbReference type="Pfam" id="PF09430">
    <property type="entry name" value="EMC7_beta-sandw"/>
    <property type="match status" value="1"/>
</dbReference>
<feature type="transmembrane region" description="Helical" evidence="7">
    <location>
        <begin position="146"/>
        <end position="168"/>
    </location>
</feature>
<evidence type="ECO:0000313" key="9">
    <source>
        <dbReference type="EMBL" id="KAH6591351.1"/>
    </source>
</evidence>
<dbReference type="InterPro" id="IPR039163">
    <property type="entry name" value="EMC7"/>
</dbReference>
<evidence type="ECO:0000256" key="6">
    <source>
        <dbReference type="SAM" id="MobiDB-lite"/>
    </source>
</evidence>
<feature type="domain" description="ER membrane protein complex subunit 7 beta-sandwich" evidence="8">
    <location>
        <begin position="46"/>
        <end position="157"/>
    </location>
</feature>
<proteinExistence type="predicted"/>
<dbReference type="Proteomes" id="UP001648503">
    <property type="component" value="Unassembled WGS sequence"/>
</dbReference>
<dbReference type="PANTHER" id="PTHR13605:SF4">
    <property type="entry name" value="ER MEMBRANE PROTEIN COMPLEX SUBUNIT 7"/>
    <property type="match status" value="1"/>
</dbReference>
<keyword evidence="10" id="KW-1185">Reference proteome</keyword>
<evidence type="ECO:0000256" key="7">
    <source>
        <dbReference type="SAM" id="Phobius"/>
    </source>
</evidence>
<dbReference type="InterPro" id="IPR019008">
    <property type="entry name" value="Beta_sandwich_EMC7"/>
</dbReference>
<evidence type="ECO:0000256" key="1">
    <source>
        <dbReference type="ARBA" id="ARBA00004167"/>
    </source>
</evidence>
<keyword evidence="3" id="KW-0732">Signal</keyword>
<gene>
    <name evidence="9" type="ORF">BASA50_008755</name>
</gene>
<evidence type="ECO:0000259" key="8">
    <source>
        <dbReference type="Pfam" id="PF09430"/>
    </source>
</evidence>
<evidence type="ECO:0000256" key="3">
    <source>
        <dbReference type="ARBA" id="ARBA00022729"/>
    </source>
</evidence>
<sequence length="249" mass="27746">MKMLLCQQPLLKVLSMLFLYTTLLFSTVFAASLKGQLATNVVMQDLDDLPAGTKVVINHGEYVSYLTEGGEFYFPNIRDGSHLLQVLCRQYDFNKIRLDVTGKTVRASITETGKGWAVHGKFVDTPLFLEPLGSFNFFKARESFNIMSLFANPMLLMSGGTMLLFFLLPKLQAGIDRDAVEEYKNDKDAPKLPSLEMPDISKNLADFFVPNDRKVSNVPAQAETEPITALPTPARATPNKSGKKKKSQQ</sequence>
<organism evidence="9 10">
    <name type="scientific">Batrachochytrium salamandrivorans</name>
    <dbReference type="NCBI Taxonomy" id="1357716"/>
    <lineage>
        <taxon>Eukaryota</taxon>
        <taxon>Fungi</taxon>
        <taxon>Fungi incertae sedis</taxon>
        <taxon>Chytridiomycota</taxon>
        <taxon>Chytridiomycota incertae sedis</taxon>
        <taxon>Chytridiomycetes</taxon>
        <taxon>Rhizophydiales</taxon>
        <taxon>Rhizophydiales incertae sedis</taxon>
        <taxon>Batrachochytrium</taxon>
    </lineage>
</organism>
<comment type="caution">
    <text evidence="9">The sequence shown here is derived from an EMBL/GenBank/DDBJ whole genome shotgun (WGS) entry which is preliminary data.</text>
</comment>
<dbReference type="PANTHER" id="PTHR13605">
    <property type="entry name" value="ER MEMBRANE PROTEIN COMPLEX SUBUNIT 7"/>
    <property type="match status" value="1"/>
</dbReference>
<evidence type="ECO:0000256" key="5">
    <source>
        <dbReference type="ARBA" id="ARBA00023136"/>
    </source>
</evidence>
<reference evidence="9 10" key="1">
    <citation type="submission" date="2021-02" db="EMBL/GenBank/DDBJ databases">
        <title>Variation within the Batrachochytrium salamandrivorans European outbreak.</title>
        <authorList>
            <person name="Kelly M."/>
            <person name="Pasmans F."/>
            <person name="Shea T.P."/>
            <person name="Munoz J.F."/>
            <person name="Carranza S."/>
            <person name="Cuomo C.A."/>
            <person name="Martel A."/>
        </authorList>
    </citation>
    <scope>NUCLEOTIDE SEQUENCE [LARGE SCALE GENOMIC DNA]</scope>
    <source>
        <strain evidence="9 10">AMFP18/2</strain>
    </source>
</reference>
<comment type="subcellular location">
    <subcellularLocation>
        <location evidence="1">Membrane</location>
        <topology evidence="1">Single-pass membrane protein</topology>
    </subcellularLocation>
</comment>
<keyword evidence="4 7" id="KW-1133">Transmembrane helix</keyword>
<evidence type="ECO:0000256" key="4">
    <source>
        <dbReference type="ARBA" id="ARBA00022989"/>
    </source>
</evidence>
<evidence type="ECO:0000313" key="10">
    <source>
        <dbReference type="Proteomes" id="UP001648503"/>
    </source>
</evidence>
<evidence type="ECO:0000256" key="2">
    <source>
        <dbReference type="ARBA" id="ARBA00022692"/>
    </source>
</evidence>
<protein>
    <recommendedName>
        <fullName evidence="8">ER membrane protein complex subunit 7 beta-sandwich domain-containing protein</fullName>
    </recommendedName>
</protein>
<accession>A0ABQ8F4D0</accession>
<feature type="region of interest" description="Disordered" evidence="6">
    <location>
        <begin position="217"/>
        <end position="249"/>
    </location>
</feature>
<keyword evidence="5 7" id="KW-0472">Membrane</keyword>
<dbReference type="EMBL" id="JAFCIX010000411">
    <property type="protein sequence ID" value="KAH6591351.1"/>
    <property type="molecule type" value="Genomic_DNA"/>
</dbReference>
<name>A0ABQ8F4D0_9FUNG</name>
<keyword evidence="2 7" id="KW-0812">Transmembrane</keyword>